<evidence type="ECO:0000256" key="4">
    <source>
        <dbReference type="SAM" id="MobiDB-lite"/>
    </source>
</evidence>
<dbReference type="PANTHER" id="PTHR44858:SF1">
    <property type="entry name" value="UDP-N-ACETYLGLUCOSAMINE--PEPTIDE N-ACETYLGLUCOSAMINYLTRANSFERASE SPINDLY-RELATED"/>
    <property type="match status" value="1"/>
</dbReference>
<dbReference type="EMBL" id="CAMPGE010004632">
    <property type="protein sequence ID" value="CAI2363482.1"/>
    <property type="molecule type" value="Genomic_DNA"/>
</dbReference>
<evidence type="ECO:0000256" key="1">
    <source>
        <dbReference type="ARBA" id="ARBA00022737"/>
    </source>
</evidence>
<keyword evidence="2 3" id="KW-0802">TPR repeat</keyword>
<organism evidence="5 6">
    <name type="scientific">Euplotes crassus</name>
    <dbReference type="NCBI Taxonomy" id="5936"/>
    <lineage>
        <taxon>Eukaryota</taxon>
        <taxon>Sar</taxon>
        <taxon>Alveolata</taxon>
        <taxon>Ciliophora</taxon>
        <taxon>Intramacronucleata</taxon>
        <taxon>Spirotrichea</taxon>
        <taxon>Hypotrichia</taxon>
        <taxon>Euplotida</taxon>
        <taxon>Euplotidae</taxon>
        <taxon>Moneuplotes</taxon>
    </lineage>
</organism>
<accession>A0AAD1X997</accession>
<protein>
    <submittedName>
        <fullName evidence="5">Uncharacterized protein</fullName>
    </submittedName>
</protein>
<dbReference type="InterPro" id="IPR019734">
    <property type="entry name" value="TPR_rpt"/>
</dbReference>
<dbReference type="PROSITE" id="PS50005">
    <property type="entry name" value="TPR"/>
    <property type="match status" value="2"/>
</dbReference>
<dbReference type="InterPro" id="IPR050498">
    <property type="entry name" value="Ycf3"/>
</dbReference>
<dbReference type="Gene3D" id="1.25.40.10">
    <property type="entry name" value="Tetratricopeptide repeat domain"/>
    <property type="match status" value="3"/>
</dbReference>
<evidence type="ECO:0000256" key="3">
    <source>
        <dbReference type="PROSITE-ProRule" id="PRU00339"/>
    </source>
</evidence>
<feature type="compositionally biased region" description="Low complexity" evidence="4">
    <location>
        <begin position="132"/>
        <end position="147"/>
    </location>
</feature>
<feature type="repeat" description="TPR" evidence="3">
    <location>
        <begin position="914"/>
        <end position="947"/>
    </location>
</feature>
<reference evidence="5" key="1">
    <citation type="submission" date="2023-07" db="EMBL/GenBank/DDBJ databases">
        <authorList>
            <consortium name="AG Swart"/>
            <person name="Singh M."/>
            <person name="Singh A."/>
            <person name="Seah K."/>
            <person name="Emmerich C."/>
        </authorList>
    </citation>
    <scope>NUCLEOTIDE SEQUENCE</scope>
    <source>
        <strain evidence="5">DP1</strain>
    </source>
</reference>
<keyword evidence="1" id="KW-0677">Repeat</keyword>
<dbReference type="Pfam" id="PF13181">
    <property type="entry name" value="TPR_8"/>
    <property type="match status" value="3"/>
</dbReference>
<feature type="region of interest" description="Disordered" evidence="4">
    <location>
        <begin position="126"/>
        <end position="147"/>
    </location>
</feature>
<sequence>MSDFKYPKRGRSALDNYKTTEGLTVDSYGDQYSRIIAQKNYNQKKNSIKCPKKIFKNIKKNATSKDGRKSCLNSIDKDTYQIKGKSRNKGKTYMKNKYTLMSDKILNTISNRRDIRIPIQTGKFKASKKANNSRNGISSLRSGSSNSNRVSDFNQYITMLSNGLPYGQRNKMVKRINSKSNKKVKKCGSRCNSSALSVYKEHQTSLLKNHGKENLNDTSLNSYSNVPIFSSQFQTLNNSMLNSRDFEGKFSDGRQKSRSNKSRIKTTSTNSHFNAEKLLESEKKRKQTSLTRINTFKNTKKIENKSKISSSFHTLDSKMQRQSHIDKKSIEKIRVYLEDGKKLIAQRKFVEAIGHLTKALKLIDTNCSILFQIQNPKDSHKELQSTLHKHPSYKQLAYLVLAMAYKQKENDLEIIEKFSDIYLARAHIYLYLKKYHNALSDFRIFSLYSLDRTAGHLGEGDALKKLGKMEEAVKCYTRIITDEGLKHNRNPLYKTAIERRAITYFVMKEYLKSKADFETIHGFEESTIKANYYIGKIYTKLDDTNSAILHFEQVLKFSDEKYFSGNALYEMAKIRIKQKNFYEASFTLQRAIDKDFKSKRLILYKEFTEGVLYLIKRQGDKGVELLTDLLKKLDEVDQTDRKIMGPTISVLTHSSYTYRAYGHLFNGNHKEGYDDLIEAKSFGHHFERASEYNLTIAEGVLATESGEEYTRAHDLFELCKSKFPDNKDPYLLQSLNIILKCFRDNHNQWIDDDFKKETLINAKGIVDQAIDSNCKLDSVIYYYRGLLHYYLHSFYEALLDFEMAIDKDDEPGASLYLARGRSFACLSMLNEAIKDFSIAINLDEKCTDAYLCRGKCSYLVGNNTQAFMDFQKLIVLDAKNPKVHIHAGNLLMTTGAYLDATKAYLNADVVEKTAEAAFHRGRCYAALTELDEAVSEIKKVVELSSEEKLSFPDLDCLEILRNLTVSSGKTGKATEEQSESNCTPKSQEIPLNGAEQRNEREIILDISLDDEVLDLSIKAMDKLIDFFNPQKSSFDSTTNPIYQFKKCESPLSIQIIPNVNRVRLEKARAVSAIQERKCSLHELIEECKHMKEDDHTGEFDTISYYRENIFNLEDYYLYRGVMRFYNQDYQKAIKDFEISSRIKSINKSYQKATKSDPKSSNMSSQTDLSDIGLCSFNSNETYFNILLCYLCKGDIDKSIEYANKLIESVPQRYKSKLYLIRGLCYQEKELFDLCKKDFMKSYTNNPELSSQCLDLEGEVLIEPFETNNRLCSKFPHVKLKISNTIIFSRPSFSIPFIKPPNMIPNVDEIQMQKELTLKHLGGIKPEAPWIKRCDFGIKFTDEIQENDFKIEQESNHEQNDPFESPAPKEKSPESCKGSPMYVKRALSEQVIRATDYRY</sequence>
<evidence type="ECO:0000313" key="6">
    <source>
        <dbReference type="Proteomes" id="UP001295684"/>
    </source>
</evidence>
<evidence type="ECO:0000313" key="5">
    <source>
        <dbReference type="EMBL" id="CAI2363482.1"/>
    </source>
</evidence>
<dbReference type="PANTHER" id="PTHR44858">
    <property type="entry name" value="TETRATRICOPEPTIDE REPEAT PROTEIN 6"/>
    <property type="match status" value="1"/>
</dbReference>
<comment type="caution">
    <text evidence="5">The sequence shown here is derived from an EMBL/GenBank/DDBJ whole genome shotgun (WGS) entry which is preliminary data.</text>
</comment>
<keyword evidence="6" id="KW-1185">Reference proteome</keyword>
<feature type="repeat" description="TPR" evidence="3">
    <location>
        <begin position="528"/>
        <end position="561"/>
    </location>
</feature>
<dbReference type="SMART" id="SM00028">
    <property type="entry name" value="TPR"/>
    <property type="match status" value="12"/>
</dbReference>
<name>A0AAD1X997_EUPCR</name>
<proteinExistence type="predicted"/>
<dbReference type="SUPFAM" id="SSF48452">
    <property type="entry name" value="TPR-like"/>
    <property type="match status" value="4"/>
</dbReference>
<feature type="region of interest" description="Disordered" evidence="4">
    <location>
        <begin position="1353"/>
        <end position="1378"/>
    </location>
</feature>
<dbReference type="InterPro" id="IPR011990">
    <property type="entry name" value="TPR-like_helical_dom_sf"/>
</dbReference>
<dbReference type="Proteomes" id="UP001295684">
    <property type="component" value="Unassembled WGS sequence"/>
</dbReference>
<gene>
    <name evidence="5" type="ORF">ECRASSUSDP1_LOCUS4818</name>
</gene>
<feature type="compositionally biased region" description="Basic and acidic residues" evidence="4">
    <location>
        <begin position="246"/>
        <end position="255"/>
    </location>
</feature>
<feature type="region of interest" description="Disordered" evidence="4">
    <location>
        <begin position="968"/>
        <end position="993"/>
    </location>
</feature>
<feature type="region of interest" description="Disordered" evidence="4">
    <location>
        <begin position="246"/>
        <end position="270"/>
    </location>
</feature>
<evidence type="ECO:0000256" key="2">
    <source>
        <dbReference type="ARBA" id="ARBA00022803"/>
    </source>
</evidence>